<keyword evidence="1" id="KW-0472">Membrane</keyword>
<keyword evidence="3" id="KW-1185">Reference proteome</keyword>
<feature type="transmembrane region" description="Helical" evidence="1">
    <location>
        <begin position="207"/>
        <end position="229"/>
    </location>
</feature>
<dbReference type="RefSeq" id="WP_092638277.1">
    <property type="nucleotide sequence ID" value="NZ_FNID01000005.1"/>
</dbReference>
<organism evidence="2 3">
    <name type="scientific">Acetanaerobacterium elongatum</name>
    <dbReference type="NCBI Taxonomy" id="258515"/>
    <lineage>
        <taxon>Bacteria</taxon>
        <taxon>Bacillati</taxon>
        <taxon>Bacillota</taxon>
        <taxon>Clostridia</taxon>
        <taxon>Eubacteriales</taxon>
        <taxon>Oscillospiraceae</taxon>
        <taxon>Acetanaerobacterium</taxon>
    </lineage>
</organism>
<reference evidence="2 3" key="1">
    <citation type="submission" date="2016-10" db="EMBL/GenBank/DDBJ databases">
        <authorList>
            <person name="de Groot N.N."/>
        </authorList>
    </citation>
    <scope>NUCLEOTIDE SEQUENCE [LARGE SCALE GENOMIC DNA]</scope>
    <source>
        <strain evidence="2 3">CGMCC 1.5012</strain>
    </source>
</reference>
<evidence type="ECO:0000313" key="3">
    <source>
        <dbReference type="Proteomes" id="UP000199182"/>
    </source>
</evidence>
<proteinExistence type="predicted"/>
<evidence type="ECO:0000256" key="1">
    <source>
        <dbReference type="SAM" id="Phobius"/>
    </source>
</evidence>
<sequence>MKQLLIRLAGLLMLFLLLLAAFGNAERFWEVYQAPVSLRYDTPLTQQQVENALNYAKGKQNEEGCCPTFWLQKNSEKVKAEYAEVSTPMIIGLGEGDLIMPARFITGGWPGVYDENGCAVSMQLAWKLWGDTDVLGKTVEYNKHKLIVRGVFEGSEPLIYTTGGTDVGYTCAELAPLAHSDRRQAAERFCMYSGLSLPPYMVYGSSMHTILCLLCWLTLALPAIVLLYRLVACLPNHLQRWAGLSLLFVVAVLLPFGLAQLPGWMVPTRWSDFAFWGRLIQTFKDCTEEWFALPVLFKDVEAKWLLVKQVLIFFASFFITILFITTKTKGMNGRS</sequence>
<evidence type="ECO:0000313" key="2">
    <source>
        <dbReference type="EMBL" id="SDM81463.1"/>
    </source>
</evidence>
<name>A0A1G9WAZ2_9FIRM</name>
<accession>A0A1G9WAZ2</accession>
<dbReference type="EMBL" id="FNID01000005">
    <property type="protein sequence ID" value="SDM81463.1"/>
    <property type="molecule type" value="Genomic_DNA"/>
</dbReference>
<dbReference type="OrthoDB" id="1864188at2"/>
<protein>
    <submittedName>
        <fullName evidence="2">Uncharacterized protein</fullName>
    </submittedName>
</protein>
<keyword evidence="1" id="KW-0812">Transmembrane</keyword>
<feature type="transmembrane region" description="Helical" evidence="1">
    <location>
        <begin position="304"/>
        <end position="325"/>
    </location>
</feature>
<dbReference type="STRING" id="258515.SAMN05192585_10591"/>
<keyword evidence="1" id="KW-1133">Transmembrane helix</keyword>
<dbReference type="Proteomes" id="UP000199182">
    <property type="component" value="Unassembled WGS sequence"/>
</dbReference>
<dbReference type="AlphaFoldDB" id="A0A1G9WAZ2"/>
<feature type="transmembrane region" description="Helical" evidence="1">
    <location>
        <begin position="241"/>
        <end position="261"/>
    </location>
</feature>
<gene>
    <name evidence="2" type="ORF">SAMN05192585_10591</name>
</gene>